<dbReference type="RefSeq" id="XP_009493799.1">
    <property type="nucleotide sequence ID" value="XM_009495524.1"/>
</dbReference>
<feature type="transmembrane region" description="Helical" evidence="2">
    <location>
        <begin position="6"/>
        <end position="23"/>
    </location>
</feature>
<dbReference type="OMA" id="TINVAYW"/>
<keyword evidence="2" id="KW-0472">Membrane</keyword>
<keyword evidence="2" id="KW-1133">Transmembrane helix</keyword>
<name>A0A058ZE43_FONAL</name>
<feature type="region of interest" description="Disordered" evidence="1">
    <location>
        <begin position="190"/>
        <end position="212"/>
    </location>
</feature>
<evidence type="ECO:0000313" key="4">
    <source>
        <dbReference type="Proteomes" id="UP000030693"/>
    </source>
</evidence>
<sequence length="236" mass="28140">MLISFGQGFFQTCLFFRLLRLWMIFRYKRYNKFWLMFWTVVYWLPNLFMNIISNILRTYGPIVVNGELGCYDHSSIFTFMLAIKIVVHFGVLYTFAILNRKVKQKYFNEYKVTIMLLLSITIVYGMFLGVFVPRLYRRPYGYTIVLLILFVVHIMFWVHVAVPFYHYIFNREEYLMEFSHSMRLDYDSSEDSKSRKEARKNSTGVYSEGSMAQESDIELGQLQKHDPSQDSHVSAV</sequence>
<feature type="transmembrane region" description="Helical" evidence="2">
    <location>
        <begin position="35"/>
        <end position="56"/>
    </location>
</feature>
<evidence type="ECO:0000256" key="1">
    <source>
        <dbReference type="SAM" id="MobiDB-lite"/>
    </source>
</evidence>
<dbReference type="Proteomes" id="UP000030693">
    <property type="component" value="Unassembled WGS sequence"/>
</dbReference>
<gene>
    <name evidence="3" type="ORF">H696_01621</name>
</gene>
<proteinExistence type="predicted"/>
<keyword evidence="2" id="KW-0812">Transmembrane</keyword>
<evidence type="ECO:0000313" key="3">
    <source>
        <dbReference type="EMBL" id="KCV72221.1"/>
    </source>
</evidence>
<dbReference type="AlphaFoldDB" id="A0A058ZE43"/>
<protein>
    <recommendedName>
        <fullName evidence="5">G-protein coupled receptors family 3 profile domain-containing protein</fullName>
    </recommendedName>
</protein>
<dbReference type="GeneID" id="20526346"/>
<feature type="transmembrane region" description="Helical" evidence="2">
    <location>
        <begin position="76"/>
        <end position="98"/>
    </location>
</feature>
<organism evidence="3">
    <name type="scientific">Fonticula alba</name>
    <name type="common">Slime mold</name>
    <dbReference type="NCBI Taxonomy" id="691883"/>
    <lineage>
        <taxon>Eukaryota</taxon>
        <taxon>Rotosphaerida</taxon>
        <taxon>Fonticulaceae</taxon>
        <taxon>Fonticula</taxon>
    </lineage>
</organism>
<reference evidence="3" key="1">
    <citation type="submission" date="2013-04" db="EMBL/GenBank/DDBJ databases">
        <title>The Genome Sequence of Fonticula alba ATCC 38817.</title>
        <authorList>
            <consortium name="The Broad Institute Genomics Platform"/>
            <person name="Russ C."/>
            <person name="Cuomo C."/>
            <person name="Burger G."/>
            <person name="Gray M.W."/>
            <person name="Holland P.W.H."/>
            <person name="King N."/>
            <person name="Lang F.B.F."/>
            <person name="Roger A.J."/>
            <person name="Ruiz-Trillo I."/>
            <person name="Brown M."/>
            <person name="Walker B."/>
            <person name="Young S."/>
            <person name="Zeng Q."/>
            <person name="Gargeya S."/>
            <person name="Fitzgerald M."/>
            <person name="Haas B."/>
            <person name="Abouelleil A."/>
            <person name="Allen A.W."/>
            <person name="Alvarado L."/>
            <person name="Arachchi H.M."/>
            <person name="Berlin A.M."/>
            <person name="Chapman S.B."/>
            <person name="Gainer-Dewar J."/>
            <person name="Goldberg J."/>
            <person name="Griggs A."/>
            <person name="Gujja S."/>
            <person name="Hansen M."/>
            <person name="Howarth C."/>
            <person name="Imamovic A."/>
            <person name="Ireland A."/>
            <person name="Larimer J."/>
            <person name="McCowan C."/>
            <person name="Murphy C."/>
            <person name="Pearson M."/>
            <person name="Poon T.W."/>
            <person name="Priest M."/>
            <person name="Roberts A."/>
            <person name="Saif S."/>
            <person name="Shea T."/>
            <person name="Sisk P."/>
            <person name="Sykes S."/>
            <person name="Wortman J."/>
            <person name="Nusbaum C."/>
            <person name="Birren B."/>
        </authorList>
    </citation>
    <scope>NUCLEOTIDE SEQUENCE [LARGE SCALE GENOMIC DNA]</scope>
    <source>
        <strain evidence="3">ATCC 38817</strain>
    </source>
</reference>
<feature type="transmembrane region" description="Helical" evidence="2">
    <location>
        <begin position="110"/>
        <end position="132"/>
    </location>
</feature>
<dbReference type="EMBL" id="KB932202">
    <property type="protein sequence ID" value="KCV72221.1"/>
    <property type="molecule type" value="Genomic_DNA"/>
</dbReference>
<feature type="compositionally biased region" description="Polar residues" evidence="1">
    <location>
        <begin position="201"/>
        <end position="212"/>
    </location>
</feature>
<accession>A0A058ZE43</accession>
<keyword evidence="4" id="KW-1185">Reference proteome</keyword>
<evidence type="ECO:0008006" key="5">
    <source>
        <dbReference type="Google" id="ProtNLM"/>
    </source>
</evidence>
<evidence type="ECO:0000256" key="2">
    <source>
        <dbReference type="SAM" id="Phobius"/>
    </source>
</evidence>
<feature type="transmembrane region" description="Helical" evidence="2">
    <location>
        <begin position="144"/>
        <end position="168"/>
    </location>
</feature>